<gene>
    <name evidence="2" type="primary">Ints5</name>
    <name evidence="2" type="ORF">BUCABY_R15838</name>
</gene>
<feature type="non-terminal residue" evidence="2">
    <location>
        <position position="1"/>
    </location>
</feature>
<organism evidence="2 3">
    <name type="scientific">Bucorvus abyssinicus</name>
    <name type="common">Northern ground-hornbill</name>
    <name type="synonym">Abyssinian ground-hornbill</name>
    <dbReference type="NCBI Taxonomy" id="153643"/>
    <lineage>
        <taxon>Eukaryota</taxon>
        <taxon>Metazoa</taxon>
        <taxon>Chordata</taxon>
        <taxon>Craniata</taxon>
        <taxon>Vertebrata</taxon>
        <taxon>Euteleostomi</taxon>
        <taxon>Archelosauria</taxon>
        <taxon>Archosauria</taxon>
        <taxon>Dinosauria</taxon>
        <taxon>Saurischia</taxon>
        <taxon>Theropoda</taxon>
        <taxon>Coelurosauria</taxon>
        <taxon>Aves</taxon>
        <taxon>Neognathae</taxon>
        <taxon>Neoaves</taxon>
        <taxon>Telluraves</taxon>
        <taxon>Coraciimorphae</taxon>
        <taxon>Bucerotiformes</taxon>
        <taxon>Bucorvidae</taxon>
        <taxon>Bucorvus</taxon>
    </lineage>
</organism>
<accession>A0A7K4ZA38</accession>
<dbReference type="OrthoDB" id="69088at2759"/>
<dbReference type="Pfam" id="PF14838">
    <property type="entry name" value="INTS5_C"/>
    <property type="match status" value="1"/>
</dbReference>
<keyword evidence="3" id="KW-1185">Reference proteome</keyword>
<evidence type="ECO:0000259" key="1">
    <source>
        <dbReference type="Pfam" id="PF14838"/>
    </source>
</evidence>
<evidence type="ECO:0000313" key="2">
    <source>
        <dbReference type="EMBL" id="NWR68046.1"/>
    </source>
</evidence>
<protein>
    <submittedName>
        <fullName evidence="2">INT5 protein</fullName>
    </submittedName>
</protein>
<dbReference type="EMBL" id="VYZL01007610">
    <property type="protein sequence ID" value="NWR68046.1"/>
    <property type="molecule type" value="Genomic_DNA"/>
</dbReference>
<dbReference type="InterPro" id="IPR029444">
    <property type="entry name" value="INTS5_C"/>
</dbReference>
<comment type="caution">
    <text evidence="2">The sequence shown here is derived from an EMBL/GenBank/DDBJ whole genome shotgun (WGS) entry which is preliminary data.</text>
</comment>
<dbReference type="Proteomes" id="UP000551127">
    <property type="component" value="Unassembled WGS sequence"/>
</dbReference>
<proteinExistence type="predicted"/>
<feature type="domain" description="Integrator complex subunit 5 C-terminal" evidence="1">
    <location>
        <begin position="1"/>
        <end position="43"/>
    </location>
</feature>
<sequence>PLPQRFTFRPQRGLFLRDFQREGDVGRHLGALHSVLHKNIHRLGHLAARFRP</sequence>
<feature type="non-terminal residue" evidence="2">
    <location>
        <position position="52"/>
    </location>
</feature>
<dbReference type="AlphaFoldDB" id="A0A7K4ZA38"/>
<reference evidence="2 3" key="1">
    <citation type="submission" date="2019-09" db="EMBL/GenBank/DDBJ databases">
        <title>Bird 10,000 Genomes (B10K) Project - Family phase.</title>
        <authorList>
            <person name="Zhang G."/>
        </authorList>
    </citation>
    <scope>NUCLEOTIDE SEQUENCE [LARGE SCALE GENOMIC DNA]</scope>
    <source>
        <strain evidence="2">B10K-DU-012-80</strain>
    </source>
</reference>
<name>A0A7K4ZA38_BUCAB</name>
<evidence type="ECO:0000313" key="3">
    <source>
        <dbReference type="Proteomes" id="UP000551127"/>
    </source>
</evidence>